<keyword evidence="1" id="KW-1133">Transmembrane helix</keyword>
<dbReference type="EMBL" id="ABCA03000055">
    <property type="protein sequence ID" value="EDR99642.1"/>
    <property type="molecule type" value="Genomic_DNA"/>
</dbReference>
<comment type="caution">
    <text evidence="2">The sequence shown here is derived from an EMBL/GenBank/DDBJ whole genome shotgun (WGS) entry which is preliminary data.</text>
</comment>
<evidence type="ECO:0000256" key="1">
    <source>
        <dbReference type="SAM" id="Phobius"/>
    </source>
</evidence>
<feature type="transmembrane region" description="Helical" evidence="1">
    <location>
        <begin position="7"/>
        <end position="24"/>
    </location>
</feature>
<organism evidence="2 3">
    <name type="scientific">[Eubacterium] siraeum DSM 15702</name>
    <dbReference type="NCBI Taxonomy" id="428128"/>
    <lineage>
        <taxon>Bacteria</taxon>
        <taxon>Bacillati</taxon>
        <taxon>Bacillota</taxon>
        <taxon>Clostridia</taxon>
        <taxon>Eubacteriales</taxon>
        <taxon>Oscillospiraceae</taxon>
        <taxon>Oscillospiraceae incertae sedis</taxon>
    </lineage>
</organism>
<dbReference type="AlphaFoldDB" id="B0MS74"/>
<keyword evidence="1" id="KW-0472">Membrane</keyword>
<evidence type="ECO:0000313" key="2">
    <source>
        <dbReference type="EMBL" id="EDR99642.1"/>
    </source>
</evidence>
<gene>
    <name evidence="2" type="ORF">EUBSIR_02711</name>
</gene>
<keyword evidence="1" id="KW-0812">Transmembrane</keyword>
<evidence type="ECO:0000313" key="3">
    <source>
        <dbReference type="Proteomes" id="UP000005326"/>
    </source>
</evidence>
<proteinExistence type="predicted"/>
<name>B0MS74_9FIRM</name>
<protein>
    <submittedName>
        <fullName evidence="2">Uncharacterized protein</fullName>
    </submittedName>
</protein>
<sequence length="50" mass="5614">MNVQDRIVLIIAKNALMIFTFIIIEFATNMIVKSCCIIICVDTLTNIAPK</sequence>
<keyword evidence="3" id="KW-1185">Reference proteome</keyword>
<reference evidence="2" key="1">
    <citation type="submission" date="2007-10" db="EMBL/GenBank/DDBJ databases">
        <authorList>
            <person name="Fulton L."/>
            <person name="Clifton S."/>
            <person name="Fulton B."/>
            <person name="Xu J."/>
            <person name="Minx P."/>
            <person name="Pepin K.H."/>
            <person name="Johnson M."/>
            <person name="Thiruvilangam P."/>
            <person name="Bhonagiri V."/>
            <person name="Nash W.E."/>
            <person name="Mardis E.R."/>
            <person name="Wilson R.K."/>
        </authorList>
    </citation>
    <scope>NUCLEOTIDE SEQUENCE [LARGE SCALE GENOMIC DNA]</scope>
    <source>
        <strain evidence="2">DSM 15702</strain>
    </source>
</reference>
<reference evidence="2" key="2">
    <citation type="submission" date="2014-06" db="EMBL/GenBank/DDBJ databases">
        <title>Draft genome sequence of Eubacterium siraeum (DSM 15702).</title>
        <authorList>
            <person name="Sudarsanam P."/>
            <person name="Ley R."/>
            <person name="Guruge J."/>
            <person name="Turnbaugh P.J."/>
            <person name="Mahowald M."/>
            <person name="Liep D."/>
            <person name="Gordon J."/>
        </authorList>
    </citation>
    <scope>NUCLEOTIDE SEQUENCE</scope>
    <source>
        <strain evidence="2">DSM 15702</strain>
    </source>
</reference>
<accession>B0MS74</accession>
<dbReference type="Proteomes" id="UP000005326">
    <property type="component" value="Unassembled WGS sequence"/>
</dbReference>